<evidence type="ECO:0000256" key="1">
    <source>
        <dbReference type="ARBA" id="ARBA00003747"/>
    </source>
</evidence>
<keyword evidence="12" id="KW-1185">Reference proteome</keyword>
<feature type="domain" description="Protein kinase" evidence="10">
    <location>
        <begin position="2"/>
        <end position="266"/>
    </location>
</feature>
<dbReference type="GO" id="GO:0005524">
    <property type="term" value="F:ATP binding"/>
    <property type="evidence" value="ECO:0007669"/>
    <property type="project" value="InterPro"/>
</dbReference>
<reference evidence="12" key="1">
    <citation type="journal article" date="2017" name="BMC Genomics">
        <title>Gapless genome assembly of Colletotrichum higginsianum reveals chromosome structure and association of transposable elements with secondary metabolite gene clusters.</title>
        <authorList>
            <person name="Dallery J.-F."/>
            <person name="Lapalu N."/>
            <person name="Zampounis A."/>
            <person name="Pigne S."/>
            <person name="Luyten I."/>
            <person name="Amselem J."/>
            <person name="Wittenberg A.H.J."/>
            <person name="Zhou S."/>
            <person name="de Queiroz M.V."/>
            <person name="Robin G.P."/>
            <person name="Auger A."/>
            <person name="Hainaut M."/>
            <person name="Henrissat B."/>
            <person name="Kim K.-T."/>
            <person name="Lee Y.-H."/>
            <person name="Lespinet O."/>
            <person name="Schwartz D.C."/>
            <person name="Thon M.R."/>
            <person name="O'Connell R.J."/>
        </authorList>
    </citation>
    <scope>NUCLEOTIDE SEQUENCE [LARGE SCALE GENOMIC DNA]</scope>
    <source>
        <strain evidence="12">IMI 349063</strain>
    </source>
</reference>
<dbReference type="Gene3D" id="1.10.510.10">
    <property type="entry name" value="Transferase(Phosphotransferase) domain 1"/>
    <property type="match status" value="1"/>
</dbReference>
<dbReference type="SUPFAM" id="SSF56112">
    <property type="entry name" value="Protein kinase-like (PK-like)"/>
    <property type="match status" value="1"/>
</dbReference>
<keyword evidence="11" id="KW-0808">Transferase</keyword>
<protein>
    <recommendedName>
        <fullName evidence="5">EKC/KEOPS complex subunit BUD32</fullName>
        <ecNumber evidence="3">2.7.11.1</ecNumber>
    </recommendedName>
    <alternativeName>
        <fullName evidence="6 7">Atypical Serine/threonine protein kinase BUD32</fullName>
    </alternativeName>
    <alternativeName>
        <fullName evidence="4">EKC/KEOPS complex subunit bud32</fullName>
    </alternativeName>
</protein>
<dbReference type="InterPro" id="IPR000719">
    <property type="entry name" value="Prot_kinase_dom"/>
</dbReference>
<evidence type="ECO:0000256" key="8">
    <source>
        <dbReference type="ARBA" id="ARBA00047899"/>
    </source>
</evidence>
<dbReference type="RefSeq" id="XP_018154877.1">
    <property type="nucleotide sequence ID" value="XM_018305453.1"/>
</dbReference>
<comment type="catalytic activity">
    <reaction evidence="8">
        <text>L-threonyl-[protein] + ATP = O-phospho-L-threonyl-[protein] + ADP + H(+)</text>
        <dbReference type="Rhea" id="RHEA:46608"/>
        <dbReference type="Rhea" id="RHEA-COMP:11060"/>
        <dbReference type="Rhea" id="RHEA-COMP:11605"/>
        <dbReference type="ChEBI" id="CHEBI:15378"/>
        <dbReference type="ChEBI" id="CHEBI:30013"/>
        <dbReference type="ChEBI" id="CHEBI:30616"/>
        <dbReference type="ChEBI" id="CHEBI:61977"/>
        <dbReference type="ChEBI" id="CHEBI:456216"/>
        <dbReference type="EC" id="2.7.11.1"/>
    </reaction>
</comment>
<comment type="function">
    <text evidence="1">Component of the EKC/KEOPS complex that is required for the formation of a threonylcarbamoyl group on adenosine at position 37 (t(6)A37) in tRNAs that read codons beginning with adenine. The complex is probably involved in the transfer of the threonylcarbamoyl moiety of threonylcarbamoyl-AMP (TC-AMP) to the N6 group of A37. BUD32 has ATPase activity in the context of the EKC/KEOPS complex and likely plays a supporting role to the catalytic subunit KAE1. The EKC/KEOPS complex also promotes both telomere uncapping and telomere elongation. The complex is required for efficient recruitment of transcriptional coactivators.</text>
</comment>
<accession>A0A1B7Y2X5</accession>
<evidence type="ECO:0000313" key="11">
    <source>
        <dbReference type="EMBL" id="OBR06359.1"/>
    </source>
</evidence>
<dbReference type="SMART" id="SM00220">
    <property type="entry name" value="S_TKc"/>
    <property type="match status" value="1"/>
</dbReference>
<dbReference type="Proteomes" id="UP000092177">
    <property type="component" value="Unassembled WGS sequence"/>
</dbReference>
<evidence type="ECO:0000256" key="6">
    <source>
        <dbReference type="ARBA" id="ARBA00030980"/>
    </source>
</evidence>
<name>A0A1B7Y2X5_COLHI</name>
<evidence type="ECO:0000259" key="10">
    <source>
        <dbReference type="PROSITE" id="PS50011"/>
    </source>
</evidence>
<dbReference type="PROSITE" id="PS50011">
    <property type="entry name" value="PROTEIN_KINASE_DOM"/>
    <property type="match status" value="1"/>
</dbReference>
<evidence type="ECO:0000256" key="7">
    <source>
        <dbReference type="ARBA" id="ARBA00033194"/>
    </source>
</evidence>
<dbReference type="EC" id="2.7.11.1" evidence="3"/>
<evidence type="ECO:0000256" key="5">
    <source>
        <dbReference type="ARBA" id="ARBA00019973"/>
    </source>
</evidence>
<organism evidence="11 12">
    <name type="scientific">Colletotrichum higginsianum (strain IMI 349063)</name>
    <name type="common">Crucifer anthracnose fungus</name>
    <dbReference type="NCBI Taxonomy" id="759273"/>
    <lineage>
        <taxon>Eukaryota</taxon>
        <taxon>Fungi</taxon>
        <taxon>Dikarya</taxon>
        <taxon>Ascomycota</taxon>
        <taxon>Pezizomycotina</taxon>
        <taxon>Sordariomycetes</taxon>
        <taxon>Hypocreomycetidae</taxon>
        <taxon>Glomerellales</taxon>
        <taxon>Glomerellaceae</taxon>
        <taxon>Colletotrichum</taxon>
        <taxon>Colletotrichum destructivum species complex</taxon>
    </lineage>
</organism>
<dbReference type="VEuPathDB" id="FungiDB:CH63R_10479"/>
<evidence type="ECO:0000256" key="2">
    <source>
        <dbReference type="ARBA" id="ARBA00011534"/>
    </source>
</evidence>
<dbReference type="PANTHER" id="PTHR44167:SF24">
    <property type="entry name" value="SERINE_THREONINE-PROTEIN KINASE CHK2"/>
    <property type="match status" value="1"/>
</dbReference>
<evidence type="ECO:0000313" key="12">
    <source>
        <dbReference type="Proteomes" id="UP000092177"/>
    </source>
</evidence>
<dbReference type="GeneID" id="28869560"/>
<dbReference type="GO" id="GO:0044773">
    <property type="term" value="P:mitotic DNA damage checkpoint signaling"/>
    <property type="evidence" value="ECO:0007669"/>
    <property type="project" value="TreeGrafter"/>
</dbReference>
<dbReference type="InterPro" id="IPR008266">
    <property type="entry name" value="Tyr_kinase_AS"/>
</dbReference>
<evidence type="ECO:0000256" key="4">
    <source>
        <dbReference type="ARBA" id="ARBA00013948"/>
    </source>
</evidence>
<proteinExistence type="predicted"/>
<gene>
    <name evidence="11" type="ORF">CH63R_10479</name>
</gene>
<evidence type="ECO:0000256" key="3">
    <source>
        <dbReference type="ARBA" id="ARBA00012513"/>
    </source>
</evidence>
<dbReference type="PANTHER" id="PTHR44167">
    <property type="entry name" value="OVARIAN-SPECIFIC SERINE/THREONINE-PROTEIN KINASE LOK-RELATED"/>
    <property type="match status" value="1"/>
</dbReference>
<dbReference type="PROSITE" id="PS00109">
    <property type="entry name" value="PROTEIN_KINASE_TYR"/>
    <property type="match status" value="1"/>
</dbReference>
<dbReference type="KEGG" id="chig:CH63R_10479"/>
<dbReference type="GO" id="GO:0005634">
    <property type="term" value="C:nucleus"/>
    <property type="evidence" value="ECO:0007669"/>
    <property type="project" value="TreeGrafter"/>
</dbReference>
<dbReference type="AlphaFoldDB" id="A0A1B7Y2X5"/>
<dbReference type="InterPro" id="IPR011009">
    <property type="entry name" value="Kinase-like_dom_sf"/>
</dbReference>
<comment type="catalytic activity">
    <reaction evidence="9">
        <text>L-seryl-[protein] + ATP = O-phospho-L-seryl-[protein] + ADP + H(+)</text>
        <dbReference type="Rhea" id="RHEA:17989"/>
        <dbReference type="Rhea" id="RHEA-COMP:9863"/>
        <dbReference type="Rhea" id="RHEA-COMP:11604"/>
        <dbReference type="ChEBI" id="CHEBI:15378"/>
        <dbReference type="ChEBI" id="CHEBI:29999"/>
        <dbReference type="ChEBI" id="CHEBI:30616"/>
        <dbReference type="ChEBI" id="CHEBI:83421"/>
        <dbReference type="ChEBI" id="CHEBI:456216"/>
        <dbReference type="EC" id="2.7.11.1"/>
    </reaction>
</comment>
<evidence type="ECO:0000256" key="9">
    <source>
        <dbReference type="ARBA" id="ARBA00048679"/>
    </source>
</evidence>
<dbReference type="OrthoDB" id="1668230at2759"/>
<comment type="caution">
    <text evidence="11">The sequence shown here is derived from an EMBL/GenBank/DDBJ whole genome shotgun (WGS) entry which is preliminary data.</text>
</comment>
<sequence length="337" mass="37946">MGAMNEPLWRGSSSNIYQFEPGKVLKVPREVPSTNDGYEILNRDRAKGFDVEREIYEELGENDLILPYYGCHELEGYRGLLFAQADSNLQEYLEEGFTKATMPERKRWCRQAADAIAYIHDRGIIHSDLRPENFLIHGQDIWLSDFNGSVCEERGLDGGQLPDAGFWNLEWETTRATDIFALGSVLYAIVTGWWPFCKPGAMNGLDRKDASSYDEQVAERFKNGKFPDVSSLSGGHIIMGCWTGQYDSAADVKRDCDNTYAGSSFVPVGTAKFIPITKTQEQTFRDPLRPNQDGTTQYNEENDTIWRDMANQCELQVKCLMSAHQDAFLIGAGKGAV</sequence>
<keyword evidence="11" id="KW-0418">Kinase</keyword>
<dbReference type="EMBL" id="LTAN01000007">
    <property type="protein sequence ID" value="OBR06359.1"/>
    <property type="molecule type" value="Genomic_DNA"/>
</dbReference>
<dbReference type="GO" id="GO:0004674">
    <property type="term" value="F:protein serine/threonine kinase activity"/>
    <property type="evidence" value="ECO:0007669"/>
    <property type="project" value="UniProtKB-EC"/>
</dbReference>
<dbReference type="Pfam" id="PF00069">
    <property type="entry name" value="Pkinase"/>
    <property type="match status" value="1"/>
</dbReference>
<comment type="subunit">
    <text evidence="2">Component of the EKC/KEOPS complex composed of at least BUD32, CGI121, GON7, KAE1 and PCC1; the whole complex dimerizes.</text>
</comment>